<name>A0A1M7DQ31_9FIRM</name>
<organism evidence="1 2">
    <name type="scientific">Anaerocolumna jejuensis DSM 15929</name>
    <dbReference type="NCBI Taxonomy" id="1121322"/>
    <lineage>
        <taxon>Bacteria</taxon>
        <taxon>Bacillati</taxon>
        <taxon>Bacillota</taxon>
        <taxon>Clostridia</taxon>
        <taxon>Lachnospirales</taxon>
        <taxon>Lachnospiraceae</taxon>
        <taxon>Anaerocolumna</taxon>
    </lineage>
</organism>
<dbReference type="STRING" id="1121322.SAMN02745136_05752"/>
<dbReference type="AlphaFoldDB" id="A0A1M7DQ31"/>
<evidence type="ECO:0000313" key="1">
    <source>
        <dbReference type="EMBL" id="SHL81508.1"/>
    </source>
</evidence>
<keyword evidence="2" id="KW-1185">Reference proteome</keyword>
<reference evidence="1 2" key="1">
    <citation type="submission" date="2016-11" db="EMBL/GenBank/DDBJ databases">
        <authorList>
            <person name="Jaros S."/>
            <person name="Januszkiewicz K."/>
            <person name="Wedrychowicz H."/>
        </authorList>
    </citation>
    <scope>NUCLEOTIDE SEQUENCE [LARGE SCALE GENOMIC DNA]</scope>
    <source>
        <strain evidence="1 2">DSM 15929</strain>
    </source>
</reference>
<dbReference type="Proteomes" id="UP000184386">
    <property type="component" value="Unassembled WGS sequence"/>
</dbReference>
<sequence>MTIEDERLFCQRIREFNPKIVFLSTIPSTESDIDARLFESTANSPGFAFSIVNFDLVSKKELSKRYTKYGDYYHFVKVARGQMQFLRSHPDIYEPQHLQYGRIADSYDSEDEEDKKWKNKVYSILRKSGYRVHWYYTNPEGKPEIKTKAESGIIALPNAIRNYNGKNGCFMCHDRAKFVGGDTTIEDLK</sequence>
<accession>A0A1M7DQ31</accession>
<gene>
    <name evidence="1" type="ORF">SAMN02745136_05752</name>
</gene>
<dbReference type="EMBL" id="FRAC01000060">
    <property type="protein sequence ID" value="SHL81508.1"/>
    <property type="molecule type" value="Genomic_DNA"/>
</dbReference>
<protein>
    <submittedName>
        <fullName evidence="1">Uncharacterized protein</fullName>
    </submittedName>
</protein>
<proteinExistence type="predicted"/>
<evidence type="ECO:0000313" key="2">
    <source>
        <dbReference type="Proteomes" id="UP000184386"/>
    </source>
</evidence>